<keyword evidence="2" id="KW-1185">Reference proteome</keyword>
<evidence type="ECO:0000313" key="1">
    <source>
        <dbReference type="EMBL" id="KAG0718819.1"/>
    </source>
</evidence>
<reference evidence="1" key="1">
    <citation type="submission" date="2020-07" db="EMBL/GenBank/DDBJ databases">
        <title>The High-quality genome of the commercially important snow crab, Chionoecetes opilio.</title>
        <authorList>
            <person name="Jeong J.-H."/>
            <person name="Ryu S."/>
        </authorList>
    </citation>
    <scope>NUCLEOTIDE SEQUENCE</scope>
    <source>
        <strain evidence="1">MADBK_172401_WGS</strain>
        <tissue evidence="1">Digestive gland</tissue>
    </source>
</reference>
<accession>A0A8J5CQI9</accession>
<comment type="caution">
    <text evidence="1">The sequence shown here is derived from an EMBL/GenBank/DDBJ whole genome shotgun (WGS) entry which is preliminary data.</text>
</comment>
<proteinExistence type="predicted"/>
<protein>
    <submittedName>
        <fullName evidence="1">Uncharacterized protein</fullName>
    </submittedName>
</protein>
<evidence type="ECO:0000313" key="2">
    <source>
        <dbReference type="Proteomes" id="UP000770661"/>
    </source>
</evidence>
<organism evidence="1 2">
    <name type="scientific">Chionoecetes opilio</name>
    <name type="common">Atlantic snow crab</name>
    <name type="synonym">Cancer opilio</name>
    <dbReference type="NCBI Taxonomy" id="41210"/>
    <lineage>
        <taxon>Eukaryota</taxon>
        <taxon>Metazoa</taxon>
        <taxon>Ecdysozoa</taxon>
        <taxon>Arthropoda</taxon>
        <taxon>Crustacea</taxon>
        <taxon>Multicrustacea</taxon>
        <taxon>Malacostraca</taxon>
        <taxon>Eumalacostraca</taxon>
        <taxon>Eucarida</taxon>
        <taxon>Decapoda</taxon>
        <taxon>Pleocyemata</taxon>
        <taxon>Brachyura</taxon>
        <taxon>Eubrachyura</taxon>
        <taxon>Majoidea</taxon>
        <taxon>Majidae</taxon>
        <taxon>Chionoecetes</taxon>
    </lineage>
</organism>
<gene>
    <name evidence="1" type="ORF">GWK47_051723</name>
</gene>
<sequence length="144" mass="15620">MGWIPFPSTVWLKKLILTLKNARLFDINGGRPLIRPQSVGNSNGSGTTIWSYTNRSPRKTLCSSHTCQPVVFTTNADVTCTALTMLSVVSTTNRFTLPGPVRHTSLFICASGTAIITRIAIRSGILCSPTLVAFTSFQPAVEFT</sequence>
<dbReference type="Proteomes" id="UP000770661">
    <property type="component" value="Unassembled WGS sequence"/>
</dbReference>
<name>A0A8J5CQI9_CHIOP</name>
<dbReference type="EMBL" id="JACEEZ010015453">
    <property type="protein sequence ID" value="KAG0718819.1"/>
    <property type="molecule type" value="Genomic_DNA"/>
</dbReference>
<dbReference type="AlphaFoldDB" id="A0A8J5CQI9"/>